<organism evidence="1 2">
    <name type="scientific">Ciona intestinalis</name>
    <name type="common">Transparent sea squirt</name>
    <name type="synonym">Ascidia intestinalis</name>
    <dbReference type="NCBI Taxonomy" id="7719"/>
    <lineage>
        <taxon>Eukaryota</taxon>
        <taxon>Metazoa</taxon>
        <taxon>Chordata</taxon>
        <taxon>Tunicata</taxon>
        <taxon>Ascidiacea</taxon>
        <taxon>Phlebobranchia</taxon>
        <taxon>Cionidae</taxon>
        <taxon>Ciona</taxon>
    </lineage>
</organism>
<dbReference type="AlphaFoldDB" id="H2Y193"/>
<dbReference type="InParanoid" id="H2Y193"/>
<name>H2Y193_CIOIN</name>
<dbReference type="Proteomes" id="UP000008144">
    <property type="component" value="Unassembled WGS sequence"/>
</dbReference>
<dbReference type="Ensembl" id="ENSCINT00000031985.1">
    <property type="protein sequence ID" value="ENSCINP00000035677.1"/>
    <property type="gene ID" value="ENSCING00000018622.1"/>
</dbReference>
<dbReference type="HOGENOM" id="CLU_3224253_0_0_1"/>
<reference evidence="1" key="3">
    <citation type="submission" date="2025-09" db="UniProtKB">
        <authorList>
            <consortium name="Ensembl"/>
        </authorList>
    </citation>
    <scope>IDENTIFICATION</scope>
</reference>
<evidence type="ECO:0000313" key="2">
    <source>
        <dbReference type="Proteomes" id="UP000008144"/>
    </source>
</evidence>
<reference evidence="2" key="1">
    <citation type="journal article" date="2002" name="Science">
        <title>The draft genome of Ciona intestinalis: insights into chordate and vertebrate origins.</title>
        <authorList>
            <person name="Dehal P."/>
            <person name="Satou Y."/>
            <person name="Campbell R.K."/>
            <person name="Chapman J."/>
            <person name="Degnan B."/>
            <person name="De Tomaso A."/>
            <person name="Davidson B."/>
            <person name="Di Gregorio A."/>
            <person name="Gelpke M."/>
            <person name="Goodstein D.M."/>
            <person name="Harafuji N."/>
            <person name="Hastings K.E."/>
            <person name="Ho I."/>
            <person name="Hotta K."/>
            <person name="Huang W."/>
            <person name="Kawashima T."/>
            <person name="Lemaire P."/>
            <person name="Martinez D."/>
            <person name="Meinertzhagen I.A."/>
            <person name="Necula S."/>
            <person name="Nonaka M."/>
            <person name="Putnam N."/>
            <person name="Rash S."/>
            <person name="Saiga H."/>
            <person name="Satake M."/>
            <person name="Terry A."/>
            <person name="Yamada L."/>
            <person name="Wang H.G."/>
            <person name="Awazu S."/>
            <person name="Azumi K."/>
            <person name="Boore J."/>
            <person name="Branno M."/>
            <person name="Chin-Bow S."/>
            <person name="DeSantis R."/>
            <person name="Doyle S."/>
            <person name="Francino P."/>
            <person name="Keys D.N."/>
            <person name="Haga S."/>
            <person name="Hayashi H."/>
            <person name="Hino K."/>
            <person name="Imai K.S."/>
            <person name="Inaba K."/>
            <person name="Kano S."/>
            <person name="Kobayashi K."/>
            <person name="Kobayashi M."/>
            <person name="Lee B.I."/>
            <person name="Makabe K.W."/>
            <person name="Manohar C."/>
            <person name="Matassi G."/>
            <person name="Medina M."/>
            <person name="Mochizuki Y."/>
            <person name="Mount S."/>
            <person name="Morishita T."/>
            <person name="Miura S."/>
            <person name="Nakayama A."/>
            <person name="Nishizaka S."/>
            <person name="Nomoto H."/>
            <person name="Ohta F."/>
            <person name="Oishi K."/>
            <person name="Rigoutsos I."/>
            <person name="Sano M."/>
            <person name="Sasaki A."/>
            <person name="Sasakura Y."/>
            <person name="Shoguchi E."/>
            <person name="Shin-i T."/>
            <person name="Spagnuolo A."/>
            <person name="Stainier D."/>
            <person name="Suzuki M.M."/>
            <person name="Tassy O."/>
            <person name="Takatori N."/>
            <person name="Tokuoka M."/>
            <person name="Yagi K."/>
            <person name="Yoshizaki F."/>
            <person name="Wada S."/>
            <person name="Zhang C."/>
            <person name="Hyatt P.D."/>
            <person name="Larimer F."/>
            <person name="Detter C."/>
            <person name="Doggett N."/>
            <person name="Glavina T."/>
            <person name="Hawkins T."/>
            <person name="Richardson P."/>
            <person name="Lucas S."/>
            <person name="Kohara Y."/>
            <person name="Levine M."/>
            <person name="Satoh N."/>
            <person name="Rokhsar D.S."/>
        </authorList>
    </citation>
    <scope>NUCLEOTIDE SEQUENCE [LARGE SCALE GENOMIC DNA]</scope>
</reference>
<proteinExistence type="predicted"/>
<evidence type="ECO:0000313" key="1">
    <source>
        <dbReference type="Ensembl" id="ENSCINP00000035677.1"/>
    </source>
</evidence>
<keyword evidence="2" id="KW-1185">Reference proteome</keyword>
<sequence length="44" mass="5493">MICTYVYEYDSPLVLLFKKPHFCQNYSVSVTFFRIYALQMLWFW</sequence>
<reference evidence="1" key="2">
    <citation type="submission" date="2025-08" db="UniProtKB">
        <authorList>
            <consortium name="Ensembl"/>
        </authorList>
    </citation>
    <scope>IDENTIFICATION</scope>
</reference>
<protein>
    <submittedName>
        <fullName evidence="1">Uncharacterized protein</fullName>
    </submittedName>
</protein>
<accession>H2Y193</accession>